<comment type="caution">
    <text evidence="1">The sequence shown here is derived from an EMBL/GenBank/DDBJ whole genome shotgun (WGS) entry which is preliminary data.</text>
</comment>
<dbReference type="SUPFAM" id="SSF52980">
    <property type="entry name" value="Restriction endonuclease-like"/>
    <property type="match status" value="1"/>
</dbReference>
<evidence type="ECO:0000313" key="2">
    <source>
        <dbReference type="Proteomes" id="UP000282515"/>
    </source>
</evidence>
<dbReference type="CDD" id="cd22340">
    <property type="entry name" value="NgoMIV-like"/>
    <property type="match status" value="1"/>
</dbReference>
<proteinExistence type="predicted"/>
<dbReference type="InterPro" id="IPR011335">
    <property type="entry name" value="Restrct_endonuc-II-like"/>
</dbReference>
<dbReference type="InterPro" id="IPR015105">
    <property type="entry name" value="NgoMIV"/>
</dbReference>
<dbReference type="Gene3D" id="3.40.50.10010">
    <property type="entry name" value="Type-2 restriction enzyme NgoMIV"/>
    <property type="match status" value="1"/>
</dbReference>
<dbReference type="EMBL" id="RDBF01000002">
    <property type="protein sequence ID" value="RLV56755.1"/>
    <property type="molecule type" value="Genomic_DNA"/>
</dbReference>
<name>A0A3L8PN12_9ACTN</name>
<reference evidence="1 2" key="1">
    <citation type="submission" date="2018-10" db="EMBL/GenBank/DDBJ databases">
        <title>Aeromicrobium sp. 9W16Y-2 whole genome shotgun sequence.</title>
        <authorList>
            <person name="Li F."/>
        </authorList>
    </citation>
    <scope>NUCLEOTIDE SEQUENCE [LARGE SCALE GENOMIC DNA]</scope>
    <source>
        <strain evidence="1 2">9W16Y-2</strain>
    </source>
</reference>
<dbReference type="InterPro" id="IPR037083">
    <property type="entry name" value="NgoMIV_sf"/>
</dbReference>
<dbReference type="AlphaFoldDB" id="A0A3L8PN12"/>
<dbReference type="Pfam" id="PF09015">
    <property type="entry name" value="NgoMIV_restric"/>
    <property type="match status" value="2"/>
</dbReference>
<keyword evidence="1" id="KW-0540">Nuclease</keyword>
<dbReference type="GO" id="GO:0009036">
    <property type="term" value="F:type II site-specific deoxyribonuclease activity"/>
    <property type="evidence" value="ECO:0007669"/>
    <property type="project" value="InterPro"/>
</dbReference>
<keyword evidence="2" id="KW-1185">Reference proteome</keyword>
<dbReference type="GO" id="GO:0009307">
    <property type="term" value="P:DNA restriction-modification system"/>
    <property type="evidence" value="ECO:0007669"/>
    <property type="project" value="InterPro"/>
</dbReference>
<sequence>MTAPFANALLGWKTSKGRLVPNTADTASSMSMRLAAAVLENLGVEAAESPLLPRDPGSALEQMTRRDLQQELLELAPERAWDVHCGVLISRFQQYRHLDALDQLVRNQPALRVTIGTDYMIKPDVTVGISRHRLMDRAADPAPFLHAVISCKWTIRSDRVQNIRHEFGQMIRHRRGRQPHLVTLTAEPLPTRLASIARGTGEVDATYHVAFDALAEAVRSAGNQEQQNAWNECVAQGRLKPYDELAPTLAAW</sequence>
<keyword evidence="1" id="KW-0378">Hydrolase</keyword>
<organism evidence="1 2">
    <name type="scientific">Aeromicrobium phragmitis</name>
    <dbReference type="NCBI Taxonomy" id="2478914"/>
    <lineage>
        <taxon>Bacteria</taxon>
        <taxon>Bacillati</taxon>
        <taxon>Actinomycetota</taxon>
        <taxon>Actinomycetes</taxon>
        <taxon>Propionibacteriales</taxon>
        <taxon>Nocardioidaceae</taxon>
        <taxon>Aeromicrobium</taxon>
    </lineage>
</organism>
<dbReference type="OrthoDB" id="5504137at2"/>
<gene>
    <name evidence="1" type="ORF">D9V41_02945</name>
</gene>
<accession>A0A3L8PN12</accession>
<dbReference type="RefSeq" id="WP_121793056.1">
    <property type="nucleotide sequence ID" value="NZ_RDBF01000002.1"/>
</dbReference>
<protein>
    <submittedName>
        <fullName evidence="1">Restriction endonuclease</fullName>
    </submittedName>
</protein>
<keyword evidence="1" id="KW-0255">Endonuclease</keyword>
<dbReference type="Proteomes" id="UP000282515">
    <property type="component" value="Unassembled WGS sequence"/>
</dbReference>
<evidence type="ECO:0000313" key="1">
    <source>
        <dbReference type="EMBL" id="RLV56755.1"/>
    </source>
</evidence>